<dbReference type="Proteomes" id="UP001292094">
    <property type="component" value="Unassembled WGS sequence"/>
</dbReference>
<proteinExistence type="predicted"/>
<evidence type="ECO:0000313" key="2">
    <source>
        <dbReference type="Proteomes" id="UP001292094"/>
    </source>
</evidence>
<sequence>MIWRNSFKEHTNYNTSQCHIDVKSDLLGKTISRDGRFNLHIHNITPVIMEFASRLSGWILRILLAPGNRNVYSPYGKASLVQRSFTTITSKISLGDMNNWERLKHL</sequence>
<keyword evidence="2" id="KW-1185">Reference proteome</keyword>
<comment type="caution">
    <text evidence="1">The sequence shown here is derived from an EMBL/GenBank/DDBJ whole genome shotgun (WGS) entry which is preliminary data.</text>
</comment>
<evidence type="ECO:0000313" key="1">
    <source>
        <dbReference type="EMBL" id="KAK4315314.1"/>
    </source>
</evidence>
<dbReference type="AlphaFoldDB" id="A0AAE1PXI8"/>
<name>A0AAE1PXI8_9EUCA</name>
<gene>
    <name evidence="1" type="ORF">Pmani_013485</name>
</gene>
<accession>A0AAE1PXI8</accession>
<organism evidence="1 2">
    <name type="scientific">Petrolisthes manimaculis</name>
    <dbReference type="NCBI Taxonomy" id="1843537"/>
    <lineage>
        <taxon>Eukaryota</taxon>
        <taxon>Metazoa</taxon>
        <taxon>Ecdysozoa</taxon>
        <taxon>Arthropoda</taxon>
        <taxon>Crustacea</taxon>
        <taxon>Multicrustacea</taxon>
        <taxon>Malacostraca</taxon>
        <taxon>Eumalacostraca</taxon>
        <taxon>Eucarida</taxon>
        <taxon>Decapoda</taxon>
        <taxon>Pleocyemata</taxon>
        <taxon>Anomura</taxon>
        <taxon>Galatheoidea</taxon>
        <taxon>Porcellanidae</taxon>
        <taxon>Petrolisthes</taxon>
    </lineage>
</organism>
<protein>
    <submittedName>
        <fullName evidence="1">Uncharacterized protein</fullName>
    </submittedName>
</protein>
<dbReference type="EMBL" id="JAWZYT010001119">
    <property type="protein sequence ID" value="KAK4315314.1"/>
    <property type="molecule type" value="Genomic_DNA"/>
</dbReference>
<reference evidence="1" key="1">
    <citation type="submission" date="2023-11" db="EMBL/GenBank/DDBJ databases">
        <title>Genome assemblies of two species of porcelain crab, Petrolisthes cinctipes and Petrolisthes manimaculis (Anomura: Porcellanidae).</title>
        <authorList>
            <person name="Angst P."/>
        </authorList>
    </citation>
    <scope>NUCLEOTIDE SEQUENCE</scope>
    <source>
        <strain evidence="1">PB745_02</strain>
        <tissue evidence="1">Gill</tissue>
    </source>
</reference>